<dbReference type="OrthoDB" id="4895355at2759"/>
<proteinExistence type="predicted"/>
<accession>A0A395NWE2</accession>
<keyword evidence="3" id="KW-1185">Reference proteome</keyword>
<feature type="compositionally biased region" description="Basic residues" evidence="1">
    <location>
        <begin position="18"/>
        <end position="37"/>
    </location>
</feature>
<evidence type="ECO:0000313" key="2">
    <source>
        <dbReference type="EMBL" id="RFU80419.1"/>
    </source>
</evidence>
<dbReference type="Proteomes" id="UP000266272">
    <property type="component" value="Unassembled WGS sequence"/>
</dbReference>
<dbReference type="AlphaFoldDB" id="A0A395NWE2"/>
<gene>
    <name evidence="2" type="ORF">TARUN_1808</name>
</gene>
<feature type="compositionally biased region" description="Polar residues" evidence="1">
    <location>
        <begin position="38"/>
        <end position="52"/>
    </location>
</feature>
<dbReference type="EMBL" id="PXOA01000111">
    <property type="protein sequence ID" value="RFU80419.1"/>
    <property type="molecule type" value="Genomic_DNA"/>
</dbReference>
<feature type="region of interest" description="Disordered" evidence="1">
    <location>
        <begin position="1"/>
        <end position="57"/>
    </location>
</feature>
<name>A0A395NWE2_TRIAR</name>
<evidence type="ECO:0000256" key="1">
    <source>
        <dbReference type="SAM" id="MobiDB-lite"/>
    </source>
</evidence>
<reference evidence="2 3" key="1">
    <citation type="journal article" date="2018" name="PLoS Pathog.">
        <title>Evolution of structural diversity of trichothecenes, a family of toxins produced by plant pathogenic and entomopathogenic fungi.</title>
        <authorList>
            <person name="Proctor R.H."/>
            <person name="McCormick S.P."/>
            <person name="Kim H.S."/>
            <person name="Cardoza R.E."/>
            <person name="Stanley A.M."/>
            <person name="Lindo L."/>
            <person name="Kelly A."/>
            <person name="Brown D.W."/>
            <person name="Lee T."/>
            <person name="Vaughan M.M."/>
            <person name="Alexander N.J."/>
            <person name="Busman M."/>
            <person name="Gutierrez S."/>
        </authorList>
    </citation>
    <scope>NUCLEOTIDE SEQUENCE [LARGE SCALE GENOMIC DNA]</scope>
    <source>
        <strain evidence="2 3">IBT 40837</strain>
    </source>
</reference>
<protein>
    <submittedName>
        <fullName evidence="2">Uncharacterized protein</fullName>
    </submittedName>
</protein>
<evidence type="ECO:0000313" key="3">
    <source>
        <dbReference type="Proteomes" id="UP000266272"/>
    </source>
</evidence>
<sequence length="321" mass="34291">MVKRGRPSLNLTPEERLQRRRSQLVASQRKRRAHKRLSQPSKPSSAATSGGQRPNVPVPNEALCQYYDAMFLGQDAEIAVSQHRGVAAASKTPSPDCHQSSLTVCHRYGSAPLDMATLTAAMSSSSPASLLWTAQLGTDAYALSSRLASPLRSSAGVDYTSANGPDNPGTDEDIFTEEHLMQTRSSMPPFALGVDSFDALDIDLDGGALLSEVDTRVSQQKCDAQATVATRIDNVFLPGLSGCANPESFWMPSSPPRTVSTLTGPMLSGPALCDESDDGVVDLLASWAGAKQVSLVGEAPRMLDSSRMAIRLLRLRANFTV</sequence>
<organism evidence="2 3">
    <name type="scientific">Trichoderma arundinaceum</name>
    <dbReference type="NCBI Taxonomy" id="490622"/>
    <lineage>
        <taxon>Eukaryota</taxon>
        <taxon>Fungi</taxon>
        <taxon>Dikarya</taxon>
        <taxon>Ascomycota</taxon>
        <taxon>Pezizomycotina</taxon>
        <taxon>Sordariomycetes</taxon>
        <taxon>Hypocreomycetidae</taxon>
        <taxon>Hypocreales</taxon>
        <taxon>Hypocreaceae</taxon>
        <taxon>Trichoderma</taxon>
    </lineage>
</organism>
<comment type="caution">
    <text evidence="2">The sequence shown here is derived from an EMBL/GenBank/DDBJ whole genome shotgun (WGS) entry which is preliminary data.</text>
</comment>